<feature type="transmembrane region" description="Helical" evidence="1">
    <location>
        <begin position="235"/>
        <end position="254"/>
    </location>
</feature>
<evidence type="ECO:0000313" key="3">
    <source>
        <dbReference type="Proteomes" id="UP000198832"/>
    </source>
</evidence>
<reference evidence="2 3" key="1">
    <citation type="submission" date="2016-10" db="EMBL/GenBank/DDBJ databases">
        <authorList>
            <person name="de Groot N.N."/>
        </authorList>
    </citation>
    <scope>NUCLEOTIDE SEQUENCE [LARGE SCALE GENOMIC DNA]</scope>
    <source>
        <strain evidence="2 3">CGMCC 1.7056</strain>
    </source>
</reference>
<name>A0A1I1IB66_9ACTN</name>
<dbReference type="Proteomes" id="UP000198832">
    <property type="component" value="Unassembled WGS sequence"/>
</dbReference>
<accession>A0A1I1IB66</accession>
<keyword evidence="3" id="KW-1185">Reference proteome</keyword>
<evidence type="ECO:0000256" key="1">
    <source>
        <dbReference type="SAM" id="Phobius"/>
    </source>
</evidence>
<keyword evidence="1" id="KW-0472">Membrane</keyword>
<dbReference type="AlphaFoldDB" id="A0A1I1IB66"/>
<feature type="transmembrane region" description="Helical" evidence="1">
    <location>
        <begin position="209"/>
        <end position="229"/>
    </location>
</feature>
<proteinExistence type="predicted"/>
<dbReference type="EMBL" id="FOLB01000005">
    <property type="protein sequence ID" value="SFC33394.1"/>
    <property type="molecule type" value="Genomic_DNA"/>
</dbReference>
<feature type="transmembrane region" description="Helical" evidence="1">
    <location>
        <begin position="137"/>
        <end position="156"/>
    </location>
</feature>
<feature type="transmembrane region" description="Helical" evidence="1">
    <location>
        <begin position="20"/>
        <end position="39"/>
    </location>
</feature>
<evidence type="ECO:0000313" key="2">
    <source>
        <dbReference type="EMBL" id="SFC33394.1"/>
    </source>
</evidence>
<dbReference type="RefSeq" id="WP_217645272.1">
    <property type="nucleotide sequence ID" value="NZ_FOLB01000005.1"/>
</dbReference>
<feature type="transmembrane region" description="Helical" evidence="1">
    <location>
        <begin position="176"/>
        <end position="202"/>
    </location>
</feature>
<keyword evidence="1" id="KW-1133">Transmembrane helix</keyword>
<dbReference type="STRING" id="574651.SAMN04487968_105216"/>
<feature type="transmembrane region" description="Helical" evidence="1">
    <location>
        <begin position="261"/>
        <end position="279"/>
    </location>
</feature>
<keyword evidence="1" id="KW-0812">Transmembrane</keyword>
<sequence length="571" mass="61167">MTTLVEPTRREVQLRAGHPVAVSFVVGLLLHLLWLLVLANSGGDIAAQDAWAEFARAHPGSAYNLSWYGGMHAASYSLVSPFVMAALGVRTTMVVAGTISSALLALLVVRSKSVRHPLVASIVGAASLAANAVSGRVTFGLGMMFGLGALAVVFGWPTDWRTEGWRYRLPRGALAAVLAALATASSPVAGLFLGVAAAGLWLGRRHAAAYSLGVPPVLVVVFIARMFPFSGRQPMSWTSIILPVVIGACVVALVPRRWRAVQLGAAVYTAGVVLCWLVPSPVGTNVTRLALIFGGVMLTAVATTGGLRRRTAPALVLALITSAAWQVSIAARDVVTTAPDAAWSADIHALVRHLERTDARLGRVEVVPPKSHRDAAALAPYFNLARGWNRQADAERNPLFYDGDVPLTADAYRKWLDRWAVRYVVLTPGRADNAAVEEATLVQGGLPYLRPVWSNASWRVFAVEEPRPLVDPPGELISFDQAQLTVRVVWPAKVWVRIPTSPWLTLVDESGRVVPAPRTPEENVAGCLSVLRVPGTPEDDWVVLDAPHAGIYRITAPYSLRRGTACPTPES</sequence>
<protein>
    <submittedName>
        <fullName evidence="2">Uncharacterized protein</fullName>
    </submittedName>
</protein>
<gene>
    <name evidence="2" type="ORF">SAMN04487968_105216</name>
</gene>
<organism evidence="2 3">
    <name type="scientific">Nocardioides terrae</name>
    <dbReference type="NCBI Taxonomy" id="574651"/>
    <lineage>
        <taxon>Bacteria</taxon>
        <taxon>Bacillati</taxon>
        <taxon>Actinomycetota</taxon>
        <taxon>Actinomycetes</taxon>
        <taxon>Propionibacteriales</taxon>
        <taxon>Nocardioidaceae</taxon>
        <taxon>Nocardioides</taxon>
    </lineage>
</organism>
<feature type="transmembrane region" description="Helical" evidence="1">
    <location>
        <begin position="82"/>
        <end position="109"/>
    </location>
</feature>